<evidence type="ECO:0000313" key="1">
    <source>
        <dbReference type="EMBL" id="QTC86302.1"/>
    </source>
</evidence>
<name>A0ABX7SFL4_9CAUL</name>
<keyword evidence="2" id="KW-1185">Reference proteome</keyword>
<dbReference type="EMBL" id="CP062006">
    <property type="protein sequence ID" value="QTC86302.1"/>
    <property type="molecule type" value="Genomic_DNA"/>
</dbReference>
<reference evidence="1 2" key="1">
    <citation type="submission" date="2020-09" db="EMBL/GenBank/DDBJ databases">
        <title>Brevundimonas sp. LVF1 isolated from an oligotrophic pond in Goettingen, Germany.</title>
        <authorList>
            <person name="Friedrich I."/>
            <person name="Klassen A."/>
            <person name="Neubauer H."/>
            <person name="Schneider D."/>
            <person name="Hertel R."/>
            <person name="Daniel R."/>
        </authorList>
    </citation>
    <scope>NUCLEOTIDE SEQUENCE [LARGE SCALE GENOMIC DNA]</scope>
    <source>
        <strain evidence="1 2">LVF1</strain>
    </source>
</reference>
<gene>
    <name evidence="1" type="ORF">IFE19_08935</name>
</gene>
<proteinExistence type="predicted"/>
<evidence type="ECO:0008006" key="3">
    <source>
        <dbReference type="Google" id="ProtNLM"/>
    </source>
</evidence>
<organism evidence="1 2">
    <name type="scientific">Brevundimonas pondensis</name>
    <dbReference type="NCBI Taxonomy" id="2774189"/>
    <lineage>
        <taxon>Bacteria</taxon>
        <taxon>Pseudomonadati</taxon>
        <taxon>Pseudomonadota</taxon>
        <taxon>Alphaproteobacteria</taxon>
        <taxon>Caulobacterales</taxon>
        <taxon>Caulobacteraceae</taxon>
        <taxon>Brevundimonas</taxon>
    </lineage>
</organism>
<evidence type="ECO:0000313" key="2">
    <source>
        <dbReference type="Proteomes" id="UP000663942"/>
    </source>
</evidence>
<protein>
    <recommendedName>
        <fullName evidence="3">Four helix bundle protein</fullName>
    </recommendedName>
</protein>
<sequence>MGIQFERAVSMPRGPIWRYGAEMGLNEVKGFLAECNTSTDFPRRAPVGELNRLSANKPSGKSEVIGF</sequence>
<accession>A0ABX7SFL4</accession>
<dbReference type="RefSeq" id="WP_207821532.1">
    <property type="nucleotide sequence ID" value="NZ_CP062006.1"/>
</dbReference>
<dbReference type="Proteomes" id="UP000663942">
    <property type="component" value="Chromosome"/>
</dbReference>